<dbReference type="GO" id="GO:0004866">
    <property type="term" value="F:endopeptidase inhibitor activity"/>
    <property type="evidence" value="ECO:0007669"/>
    <property type="project" value="TreeGrafter"/>
</dbReference>
<keyword evidence="2" id="KW-0732">Signal</keyword>
<evidence type="ECO:0000256" key="2">
    <source>
        <dbReference type="SAM" id="SignalP"/>
    </source>
</evidence>
<dbReference type="PANTHER" id="PTHR28288">
    <property type="entry name" value="PROTEASE B INHIBITOR 2"/>
    <property type="match status" value="1"/>
</dbReference>
<evidence type="ECO:0000313" key="3">
    <source>
        <dbReference type="EMBL" id="RPB17394.1"/>
    </source>
</evidence>
<dbReference type="EMBL" id="ML119106">
    <property type="protein sequence ID" value="RPB17394.1"/>
    <property type="molecule type" value="Genomic_DNA"/>
</dbReference>
<evidence type="ECO:0008006" key="5">
    <source>
        <dbReference type="Google" id="ProtNLM"/>
    </source>
</evidence>
<dbReference type="AlphaFoldDB" id="A0A3N4L3B2"/>
<sequence length="112" mass="12259">MKFSLTALLLLAASGAAIASAPAEREYTSYVVTYNPDTPESVVDQDIAQAKENGAIITHRYHIIKGYSVDSPSGMDALNFVHADDYANKQYQPTIEEDQVVTTQHSRKPRSG</sequence>
<keyword evidence="4" id="KW-1185">Reference proteome</keyword>
<dbReference type="OrthoDB" id="3888684at2759"/>
<dbReference type="SUPFAM" id="SSF54897">
    <property type="entry name" value="Protease propeptides/inhibitors"/>
    <property type="match status" value="1"/>
</dbReference>
<reference evidence="3 4" key="1">
    <citation type="journal article" date="2018" name="Nat. Ecol. Evol.">
        <title>Pezizomycetes genomes reveal the molecular basis of ectomycorrhizal truffle lifestyle.</title>
        <authorList>
            <person name="Murat C."/>
            <person name="Payen T."/>
            <person name="Noel B."/>
            <person name="Kuo A."/>
            <person name="Morin E."/>
            <person name="Chen J."/>
            <person name="Kohler A."/>
            <person name="Krizsan K."/>
            <person name="Balestrini R."/>
            <person name="Da Silva C."/>
            <person name="Montanini B."/>
            <person name="Hainaut M."/>
            <person name="Levati E."/>
            <person name="Barry K.W."/>
            <person name="Belfiori B."/>
            <person name="Cichocki N."/>
            <person name="Clum A."/>
            <person name="Dockter R.B."/>
            <person name="Fauchery L."/>
            <person name="Guy J."/>
            <person name="Iotti M."/>
            <person name="Le Tacon F."/>
            <person name="Lindquist E.A."/>
            <person name="Lipzen A."/>
            <person name="Malagnac F."/>
            <person name="Mello A."/>
            <person name="Molinier V."/>
            <person name="Miyauchi S."/>
            <person name="Poulain J."/>
            <person name="Riccioni C."/>
            <person name="Rubini A."/>
            <person name="Sitrit Y."/>
            <person name="Splivallo R."/>
            <person name="Traeger S."/>
            <person name="Wang M."/>
            <person name="Zifcakova L."/>
            <person name="Wipf D."/>
            <person name="Zambonelli A."/>
            <person name="Paolocci F."/>
            <person name="Nowrousian M."/>
            <person name="Ottonello S."/>
            <person name="Baldrian P."/>
            <person name="Spatafora J.W."/>
            <person name="Henrissat B."/>
            <person name="Nagy L.G."/>
            <person name="Aury J.M."/>
            <person name="Wincker P."/>
            <person name="Grigoriev I.V."/>
            <person name="Bonfante P."/>
            <person name="Martin F.M."/>
        </authorList>
    </citation>
    <scope>NUCLEOTIDE SEQUENCE [LARGE SCALE GENOMIC DNA]</scope>
    <source>
        <strain evidence="3 4">CCBAS932</strain>
    </source>
</reference>
<organism evidence="3 4">
    <name type="scientific">Morchella conica CCBAS932</name>
    <dbReference type="NCBI Taxonomy" id="1392247"/>
    <lineage>
        <taxon>Eukaryota</taxon>
        <taxon>Fungi</taxon>
        <taxon>Dikarya</taxon>
        <taxon>Ascomycota</taxon>
        <taxon>Pezizomycotina</taxon>
        <taxon>Pezizomycetes</taxon>
        <taxon>Pezizales</taxon>
        <taxon>Morchellaceae</taxon>
        <taxon>Morchella</taxon>
    </lineage>
</organism>
<dbReference type="InterPro" id="IPR037045">
    <property type="entry name" value="S8pro/Inhibitor_I9_sf"/>
</dbReference>
<feature type="signal peptide" evidence="2">
    <location>
        <begin position="1"/>
        <end position="19"/>
    </location>
</feature>
<dbReference type="PANTHER" id="PTHR28288:SF1">
    <property type="entry name" value="INHIBITOR I9 DOMAIN-CONTAINING PROTEIN"/>
    <property type="match status" value="1"/>
</dbReference>
<dbReference type="GO" id="GO:0042144">
    <property type="term" value="P:vacuole fusion, non-autophagic"/>
    <property type="evidence" value="ECO:0007669"/>
    <property type="project" value="TreeGrafter"/>
</dbReference>
<protein>
    <recommendedName>
        <fullName evidence="5">Inhibitor I9 domain-containing protein</fullName>
    </recommendedName>
</protein>
<gene>
    <name evidence="3" type="ORF">P167DRAFT_531622</name>
</gene>
<dbReference type="InterPro" id="IPR052471">
    <property type="entry name" value="PBI_I9"/>
</dbReference>
<dbReference type="Gene3D" id="3.30.70.80">
    <property type="entry name" value="Peptidase S8 propeptide/proteinase inhibitor I9"/>
    <property type="match status" value="1"/>
</dbReference>
<dbReference type="Proteomes" id="UP000277580">
    <property type="component" value="Unassembled WGS sequence"/>
</dbReference>
<evidence type="ECO:0000256" key="1">
    <source>
        <dbReference type="ARBA" id="ARBA00038069"/>
    </source>
</evidence>
<dbReference type="InParanoid" id="A0A3N4L3B2"/>
<feature type="chain" id="PRO_5018119823" description="Inhibitor I9 domain-containing protein" evidence="2">
    <location>
        <begin position="20"/>
        <end position="112"/>
    </location>
</feature>
<proteinExistence type="inferred from homology"/>
<accession>A0A3N4L3B2</accession>
<comment type="similarity">
    <text evidence="1">Belongs to the protease inhibitor I9 family.</text>
</comment>
<evidence type="ECO:0000313" key="4">
    <source>
        <dbReference type="Proteomes" id="UP000277580"/>
    </source>
</evidence>
<name>A0A3N4L3B2_9PEZI</name>